<reference evidence="2" key="1">
    <citation type="submission" date="2017-04" db="EMBL/GenBank/DDBJ databases">
        <authorList>
            <person name="Varghese N."/>
            <person name="Submissions S."/>
        </authorList>
    </citation>
    <scope>NUCLEOTIDE SEQUENCE [LARGE SCALE GENOMIC DNA]</scope>
</reference>
<dbReference type="EMBL" id="FXWK01000001">
    <property type="protein sequence ID" value="SMQ61953.1"/>
    <property type="molecule type" value="Genomic_DNA"/>
</dbReference>
<dbReference type="OrthoDB" id="4076375at1224"/>
<dbReference type="RefSeq" id="WP_140048867.1">
    <property type="nucleotide sequence ID" value="NZ_FXWK01000001.1"/>
</dbReference>
<evidence type="ECO:0000313" key="2">
    <source>
        <dbReference type="Proteomes" id="UP000194474"/>
    </source>
</evidence>
<accession>A0A1Y6EP44</accession>
<dbReference type="Proteomes" id="UP000194474">
    <property type="component" value="Unassembled WGS sequence"/>
</dbReference>
<name>A0A1Y6EP44_9HYPH</name>
<keyword evidence="2" id="KW-1185">Reference proteome</keyword>
<evidence type="ECO:0000313" key="1">
    <source>
        <dbReference type="EMBL" id="SMQ61953.1"/>
    </source>
</evidence>
<protein>
    <submittedName>
        <fullName evidence="1">Uncharacterized protein</fullName>
    </submittedName>
</protein>
<dbReference type="AlphaFoldDB" id="A0A1Y6EP44"/>
<sequence length="119" mass="13386">MQLDENSSAMLIDHITDTLETMATDFNDRLADLEALAGVKVLEGFDEDQTNYRVGQLCTVGGGSLLQWTAEKKWRPVVNGIEKVWFEGDTLMIERWDGTIQKSQIKKATRAKPVKVETV</sequence>
<gene>
    <name evidence="1" type="ORF">SAMN06295905_0595</name>
</gene>
<proteinExistence type="predicted"/>
<organism evidence="1 2">
    <name type="scientific">Devosia lucknowensis</name>
    <dbReference type="NCBI Taxonomy" id="1096929"/>
    <lineage>
        <taxon>Bacteria</taxon>
        <taxon>Pseudomonadati</taxon>
        <taxon>Pseudomonadota</taxon>
        <taxon>Alphaproteobacteria</taxon>
        <taxon>Hyphomicrobiales</taxon>
        <taxon>Devosiaceae</taxon>
        <taxon>Devosia</taxon>
    </lineage>
</organism>